<evidence type="ECO:0000256" key="4">
    <source>
        <dbReference type="ARBA" id="ARBA00011946"/>
    </source>
</evidence>
<evidence type="ECO:0000313" key="19">
    <source>
        <dbReference type="EMBL" id="QNO57335.1"/>
    </source>
</evidence>
<dbReference type="GO" id="GO:0000287">
    <property type="term" value="F:magnesium ion binding"/>
    <property type="evidence" value="ECO:0007669"/>
    <property type="project" value="InterPro"/>
</dbReference>
<protein>
    <recommendedName>
        <fullName evidence="5 16">ATP phosphoribosyltransferase</fullName>
        <ecNumber evidence="4 16">2.4.2.17</ecNumber>
    </recommendedName>
</protein>
<comment type="pathway">
    <text evidence="3">Amino-acid biosynthesis; L-histidine biosynthesis; L-histidine from 5-phospho-alpha-D-ribose 1-diphosphate: step 1/9.</text>
</comment>
<dbReference type="UniPathway" id="UPA00031">
    <property type="reaction ID" value="UER00006"/>
</dbReference>
<keyword evidence="10" id="KW-0479">Metal-binding</keyword>
<accession>A0A7G9ZAQ1</accession>
<evidence type="ECO:0000256" key="9">
    <source>
        <dbReference type="ARBA" id="ARBA00022679"/>
    </source>
</evidence>
<keyword evidence="7" id="KW-0028">Amino-acid biosynthesis</keyword>
<dbReference type="GO" id="GO:0000105">
    <property type="term" value="P:L-histidine biosynthetic process"/>
    <property type="evidence" value="ECO:0007669"/>
    <property type="project" value="UniProtKB-UniRule"/>
</dbReference>
<dbReference type="Gene3D" id="3.30.70.120">
    <property type="match status" value="1"/>
</dbReference>
<evidence type="ECO:0000256" key="10">
    <source>
        <dbReference type="ARBA" id="ARBA00022723"/>
    </source>
</evidence>
<keyword evidence="8 19" id="KW-0328">Glycosyltransferase</keyword>
<keyword evidence="6" id="KW-0963">Cytoplasm</keyword>
<dbReference type="GO" id="GO:0005737">
    <property type="term" value="C:cytoplasm"/>
    <property type="evidence" value="ECO:0007669"/>
    <property type="project" value="UniProtKB-SubCell"/>
</dbReference>
<dbReference type="Pfam" id="PF01634">
    <property type="entry name" value="HisG"/>
    <property type="match status" value="1"/>
</dbReference>
<dbReference type="GO" id="GO:0005524">
    <property type="term" value="F:ATP binding"/>
    <property type="evidence" value="ECO:0007669"/>
    <property type="project" value="UniProtKB-KW"/>
</dbReference>
<dbReference type="NCBIfam" id="TIGR00070">
    <property type="entry name" value="hisG"/>
    <property type="match status" value="1"/>
</dbReference>
<dbReference type="Pfam" id="PF08029">
    <property type="entry name" value="HisG_C"/>
    <property type="match status" value="1"/>
</dbReference>
<evidence type="ECO:0000256" key="13">
    <source>
        <dbReference type="ARBA" id="ARBA00022842"/>
    </source>
</evidence>
<dbReference type="PANTHER" id="PTHR21403">
    <property type="entry name" value="ATP PHOSPHORIBOSYLTRANSFERASE ATP-PRTASE"/>
    <property type="match status" value="1"/>
</dbReference>
<dbReference type="InterPro" id="IPR013820">
    <property type="entry name" value="ATP_PRibTrfase_cat"/>
</dbReference>
<evidence type="ECO:0000256" key="3">
    <source>
        <dbReference type="ARBA" id="ARBA00004667"/>
    </source>
</evidence>
<evidence type="ECO:0000256" key="11">
    <source>
        <dbReference type="ARBA" id="ARBA00022741"/>
    </source>
</evidence>
<dbReference type="EC" id="2.4.2.17" evidence="4 16"/>
<feature type="domain" description="Histidine biosynthesis HisG C-terminal" evidence="18">
    <location>
        <begin position="216"/>
        <end position="290"/>
    </location>
</feature>
<evidence type="ECO:0000256" key="1">
    <source>
        <dbReference type="ARBA" id="ARBA00000915"/>
    </source>
</evidence>
<evidence type="ECO:0000256" key="2">
    <source>
        <dbReference type="ARBA" id="ARBA00004496"/>
    </source>
</evidence>
<keyword evidence="14" id="KW-0368">Histidine biosynthesis</keyword>
<dbReference type="EMBL" id="MT631685">
    <property type="protein sequence ID" value="QNO57335.1"/>
    <property type="molecule type" value="Genomic_DNA"/>
</dbReference>
<keyword evidence="13" id="KW-0460">Magnesium</keyword>
<dbReference type="Gene3D" id="3.40.190.10">
    <property type="entry name" value="Periplasmic binding protein-like II"/>
    <property type="match status" value="2"/>
</dbReference>
<evidence type="ECO:0000259" key="18">
    <source>
        <dbReference type="Pfam" id="PF08029"/>
    </source>
</evidence>
<keyword evidence="9 19" id="KW-0808">Transferase</keyword>
<name>A0A7G9ZAQ1_9EURY</name>
<evidence type="ECO:0000259" key="17">
    <source>
        <dbReference type="Pfam" id="PF01634"/>
    </source>
</evidence>
<reference evidence="19" key="1">
    <citation type="submission" date="2020-06" db="EMBL/GenBank/DDBJ databases">
        <title>Unique genomic features of the anaerobic methanotrophic archaea.</title>
        <authorList>
            <person name="Chadwick G.L."/>
            <person name="Skennerton C.T."/>
            <person name="Laso-Perez R."/>
            <person name="Leu A.O."/>
            <person name="Speth D.R."/>
            <person name="Yu H."/>
            <person name="Morgan-Lang C."/>
            <person name="Hatzenpichler R."/>
            <person name="Goudeau D."/>
            <person name="Malmstrom R."/>
            <person name="Brazelton W.J."/>
            <person name="Woyke T."/>
            <person name="Hallam S.J."/>
            <person name="Tyson G.W."/>
            <person name="Wegener G."/>
            <person name="Boetius A."/>
            <person name="Orphan V."/>
        </authorList>
    </citation>
    <scope>NUCLEOTIDE SEQUENCE</scope>
</reference>
<evidence type="ECO:0000256" key="6">
    <source>
        <dbReference type="ARBA" id="ARBA00022490"/>
    </source>
</evidence>
<dbReference type="InterPro" id="IPR013115">
    <property type="entry name" value="HisG_C"/>
</dbReference>
<keyword evidence="12" id="KW-0067">ATP-binding</keyword>
<evidence type="ECO:0000256" key="7">
    <source>
        <dbReference type="ARBA" id="ARBA00022605"/>
    </source>
</evidence>
<dbReference type="InterPro" id="IPR015867">
    <property type="entry name" value="N-reg_PII/ATP_PRibTrfase_C"/>
</dbReference>
<sequence>MISITIPKGSLEAQTLLLFKQADLEIKVTSREYSPKIEDPRIDIVKILRPQEIPEYVEKGYFDVGITGKDWIEERGADVVEIADLSYSKAAEKESTVNIVLAVQADRADIKEAKDIPPQSKISTEYPNLTKSFFDKRGIPVQIFFSYGATEAKDMMDCIVELTETGETLRKNNWRIIGSILESSTKLIVNKDSWNDTVKRKAIDEIRTLLSGVIEARGKVLLSMNVAEANLAAVVSALPAMKRPTISQLYDSEPRYYAVETVVSKRDVNILIPELKSMGAEDIIEIDISKIVK</sequence>
<comment type="catalytic activity">
    <reaction evidence="1">
        <text>1-(5-phospho-beta-D-ribosyl)-ATP + diphosphate = 5-phospho-alpha-D-ribose 1-diphosphate + ATP</text>
        <dbReference type="Rhea" id="RHEA:18473"/>
        <dbReference type="ChEBI" id="CHEBI:30616"/>
        <dbReference type="ChEBI" id="CHEBI:33019"/>
        <dbReference type="ChEBI" id="CHEBI:58017"/>
        <dbReference type="ChEBI" id="CHEBI:73183"/>
        <dbReference type="EC" id="2.4.2.17"/>
    </reaction>
</comment>
<dbReference type="NCBIfam" id="TIGR03455">
    <property type="entry name" value="HisG_C-term"/>
    <property type="match status" value="1"/>
</dbReference>
<comment type="subcellular location">
    <subcellularLocation>
        <location evidence="2">Cytoplasm</location>
    </subcellularLocation>
</comment>
<gene>
    <name evidence="19" type="primary">hisG</name>
    <name evidence="19" type="ORF">GHLBPCAD_00024</name>
</gene>
<dbReference type="GO" id="GO:0003879">
    <property type="term" value="F:ATP phosphoribosyltransferase activity"/>
    <property type="evidence" value="ECO:0007669"/>
    <property type="project" value="UniProtKB-UniRule"/>
</dbReference>
<evidence type="ECO:0000256" key="12">
    <source>
        <dbReference type="ARBA" id="ARBA00022840"/>
    </source>
</evidence>
<dbReference type="SUPFAM" id="SSF54913">
    <property type="entry name" value="GlnB-like"/>
    <property type="match status" value="1"/>
</dbReference>
<dbReference type="PANTHER" id="PTHR21403:SF10">
    <property type="entry name" value="ATP PHOSPHORIBOSYLTRANSFERASE"/>
    <property type="match status" value="1"/>
</dbReference>
<evidence type="ECO:0000256" key="16">
    <source>
        <dbReference type="NCBIfam" id="TIGR00070"/>
    </source>
</evidence>
<dbReference type="InterPro" id="IPR011322">
    <property type="entry name" value="N-reg_PII-like_a/b"/>
</dbReference>
<dbReference type="AlphaFoldDB" id="A0A7G9ZAQ1"/>
<keyword evidence="11" id="KW-0547">Nucleotide-binding</keyword>
<evidence type="ECO:0000256" key="15">
    <source>
        <dbReference type="ARBA" id="ARBA00024861"/>
    </source>
</evidence>
<evidence type="ECO:0000256" key="14">
    <source>
        <dbReference type="ARBA" id="ARBA00023102"/>
    </source>
</evidence>
<proteinExistence type="predicted"/>
<evidence type="ECO:0000256" key="8">
    <source>
        <dbReference type="ARBA" id="ARBA00022676"/>
    </source>
</evidence>
<organism evidence="19">
    <name type="scientific">Candidatus Methanophaga sp. ANME-1 ERB7</name>
    <dbReference type="NCBI Taxonomy" id="2759913"/>
    <lineage>
        <taxon>Archaea</taxon>
        <taxon>Methanobacteriati</taxon>
        <taxon>Methanobacteriota</taxon>
        <taxon>Stenosarchaea group</taxon>
        <taxon>Methanomicrobia</taxon>
        <taxon>Candidatus Methanophagales</taxon>
        <taxon>Candidatus Methanophagaceae</taxon>
        <taxon>Candidatus Methanophaga</taxon>
    </lineage>
</organism>
<feature type="domain" description="ATP phosphoribosyltransferase catalytic" evidence="17">
    <location>
        <begin position="49"/>
        <end position="210"/>
    </location>
</feature>
<evidence type="ECO:0000256" key="5">
    <source>
        <dbReference type="ARBA" id="ARBA00020998"/>
    </source>
</evidence>
<comment type="function">
    <text evidence="15">Catalyzes the condensation of ATP and 5-phosphoribose 1-diphosphate to form N'-(5'-phosphoribosyl)-ATP (PR-ATP). Has a crucial role in the pathway because the rate of histidine biosynthesis seems to be controlled primarily by regulation of HisG enzymatic activity.</text>
</comment>
<dbReference type="SUPFAM" id="SSF53850">
    <property type="entry name" value="Periplasmic binding protein-like II"/>
    <property type="match status" value="1"/>
</dbReference>
<dbReference type="InterPro" id="IPR001348">
    <property type="entry name" value="ATP_PRibTrfase_HisG"/>
</dbReference>